<protein>
    <submittedName>
        <fullName evidence="1">Uncharacterized protein</fullName>
    </submittedName>
</protein>
<proteinExistence type="predicted"/>
<dbReference type="Proteomes" id="UP000321049">
    <property type="component" value="Unassembled WGS sequence"/>
</dbReference>
<name>A0A511JF32_9CELL</name>
<evidence type="ECO:0000313" key="2">
    <source>
        <dbReference type="Proteomes" id="UP000321049"/>
    </source>
</evidence>
<comment type="caution">
    <text evidence="1">The sequence shown here is derived from an EMBL/GenBank/DDBJ whole genome shotgun (WGS) entry which is preliminary data.</text>
</comment>
<keyword evidence="2" id="KW-1185">Reference proteome</keyword>
<reference evidence="1 2" key="1">
    <citation type="submission" date="2019-07" db="EMBL/GenBank/DDBJ databases">
        <title>Whole genome shotgun sequence of Cellulomonas terrae NBRC 100819.</title>
        <authorList>
            <person name="Hosoyama A."/>
            <person name="Uohara A."/>
            <person name="Ohji S."/>
            <person name="Ichikawa N."/>
        </authorList>
    </citation>
    <scope>NUCLEOTIDE SEQUENCE [LARGE SCALE GENOMIC DNA]</scope>
    <source>
        <strain evidence="1 2">NBRC 100819</strain>
    </source>
</reference>
<organism evidence="1 2">
    <name type="scientific">Cellulomonas terrae</name>
    <dbReference type="NCBI Taxonomy" id="311234"/>
    <lineage>
        <taxon>Bacteria</taxon>
        <taxon>Bacillati</taxon>
        <taxon>Actinomycetota</taxon>
        <taxon>Actinomycetes</taxon>
        <taxon>Micrococcales</taxon>
        <taxon>Cellulomonadaceae</taxon>
        <taxon>Cellulomonas</taxon>
    </lineage>
</organism>
<sequence>MRATVSASTTVPLPVCHVLRADVVVLMRAPQSSFRRATGAVSAFRRAHVPDEGRWSCVACDGPTCHTTALRASAQEVWANAPRTSGGVRERSLRRSAGLCALARAPERSDGPRAARYREA</sequence>
<accession>A0A511JF32</accession>
<evidence type="ECO:0000313" key="1">
    <source>
        <dbReference type="EMBL" id="GEL96597.1"/>
    </source>
</evidence>
<dbReference type="EMBL" id="BJWH01000001">
    <property type="protein sequence ID" value="GEL96597.1"/>
    <property type="molecule type" value="Genomic_DNA"/>
</dbReference>
<gene>
    <name evidence="1" type="ORF">CTE05_01440</name>
</gene>
<dbReference type="AlphaFoldDB" id="A0A511JF32"/>